<feature type="non-terminal residue" evidence="2">
    <location>
        <position position="1"/>
    </location>
</feature>
<name>A0A392SG23_9FABA</name>
<evidence type="ECO:0000313" key="2">
    <source>
        <dbReference type="EMBL" id="MCI47144.1"/>
    </source>
</evidence>
<comment type="caution">
    <text evidence="2">The sequence shown here is derived from an EMBL/GenBank/DDBJ whole genome shotgun (WGS) entry which is preliminary data.</text>
</comment>
<dbReference type="AlphaFoldDB" id="A0A392SG23"/>
<dbReference type="EMBL" id="LXQA010367937">
    <property type="protein sequence ID" value="MCI47144.1"/>
    <property type="molecule type" value="Genomic_DNA"/>
</dbReference>
<feature type="compositionally biased region" description="Basic and acidic residues" evidence="1">
    <location>
        <begin position="14"/>
        <end position="29"/>
    </location>
</feature>
<sequence>LNDGVVGEIQVGGYDHEPRTGLESSEKYK</sequence>
<dbReference type="Proteomes" id="UP000265520">
    <property type="component" value="Unassembled WGS sequence"/>
</dbReference>
<protein>
    <submittedName>
        <fullName evidence="2">Uncharacterized protein</fullName>
    </submittedName>
</protein>
<accession>A0A392SG23</accession>
<proteinExistence type="predicted"/>
<evidence type="ECO:0000313" key="3">
    <source>
        <dbReference type="Proteomes" id="UP000265520"/>
    </source>
</evidence>
<evidence type="ECO:0000256" key="1">
    <source>
        <dbReference type="SAM" id="MobiDB-lite"/>
    </source>
</evidence>
<keyword evidence="3" id="KW-1185">Reference proteome</keyword>
<feature type="region of interest" description="Disordered" evidence="1">
    <location>
        <begin position="1"/>
        <end position="29"/>
    </location>
</feature>
<organism evidence="2 3">
    <name type="scientific">Trifolium medium</name>
    <dbReference type="NCBI Taxonomy" id="97028"/>
    <lineage>
        <taxon>Eukaryota</taxon>
        <taxon>Viridiplantae</taxon>
        <taxon>Streptophyta</taxon>
        <taxon>Embryophyta</taxon>
        <taxon>Tracheophyta</taxon>
        <taxon>Spermatophyta</taxon>
        <taxon>Magnoliopsida</taxon>
        <taxon>eudicotyledons</taxon>
        <taxon>Gunneridae</taxon>
        <taxon>Pentapetalae</taxon>
        <taxon>rosids</taxon>
        <taxon>fabids</taxon>
        <taxon>Fabales</taxon>
        <taxon>Fabaceae</taxon>
        <taxon>Papilionoideae</taxon>
        <taxon>50 kb inversion clade</taxon>
        <taxon>NPAAA clade</taxon>
        <taxon>Hologalegina</taxon>
        <taxon>IRL clade</taxon>
        <taxon>Trifolieae</taxon>
        <taxon>Trifolium</taxon>
    </lineage>
</organism>
<reference evidence="2 3" key="1">
    <citation type="journal article" date="2018" name="Front. Plant Sci.">
        <title>Red Clover (Trifolium pratense) and Zigzag Clover (T. medium) - A Picture of Genomic Similarities and Differences.</title>
        <authorList>
            <person name="Dluhosova J."/>
            <person name="Istvanek J."/>
            <person name="Nedelnik J."/>
            <person name="Repkova J."/>
        </authorList>
    </citation>
    <scope>NUCLEOTIDE SEQUENCE [LARGE SCALE GENOMIC DNA]</scope>
    <source>
        <strain evidence="3">cv. 10/8</strain>
        <tissue evidence="2">Leaf</tissue>
    </source>
</reference>